<keyword evidence="4 5" id="KW-0472">Membrane</keyword>
<dbReference type="Gene3D" id="3.40.1710.10">
    <property type="entry name" value="abc type-2 transporter like domain"/>
    <property type="match status" value="1"/>
</dbReference>
<dbReference type="InterPro" id="IPR013525">
    <property type="entry name" value="ABC2_TM"/>
</dbReference>
<feature type="transmembrane region" description="Helical" evidence="5">
    <location>
        <begin position="21"/>
        <end position="43"/>
    </location>
</feature>
<dbReference type="RefSeq" id="WP_165884077.1">
    <property type="nucleotide sequence ID" value="NZ_CP035810.1"/>
</dbReference>
<feature type="transmembrane region" description="Helical" evidence="5">
    <location>
        <begin position="166"/>
        <end position="190"/>
    </location>
</feature>
<evidence type="ECO:0000313" key="8">
    <source>
        <dbReference type="Proteomes" id="UP000501518"/>
    </source>
</evidence>
<feature type="transmembrane region" description="Helical" evidence="5">
    <location>
        <begin position="211"/>
        <end position="234"/>
    </location>
</feature>
<feature type="transmembrane region" description="Helical" evidence="5">
    <location>
        <begin position="246"/>
        <end position="268"/>
    </location>
</feature>
<dbReference type="GO" id="GO:0016020">
    <property type="term" value="C:membrane"/>
    <property type="evidence" value="ECO:0007669"/>
    <property type="project" value="UniProtKB-SubCell"/>
</dbReference>
<evidence type="ECO:0000256" key="2">
    <source>
        <dbReference type="ARBA" id="ARBA00022692"/>
    </source>
</evidence>
<accession>A0A6G8KXZ8</accession>
<organism evidence="7 8">
    <name type="scientific">Brevibacterium luteolum</name>
    <dbReference type="NCBI Taxonomy" id="199591"/>
    <lineage>
        <taxon>Bacteria</taxon>
        <taxon>Bacillati</taxon>
        <taxon>Actinomycetota</taxon>
        <taxon>Actinomycetes</taxon>
        <taxon>Micrococcales</taxon>
        <taxon>Brevibacteriaceae</taxon>
        <taxon>Brevibacterium</taxon>
    </lineage>
</organism>
<protein>
    <submittedName>
        <fullName evidence="7">ABC transporter permease</fullName>
    </submittedName>
</protein>
<feature type="domain" description="ABC-2 type transporter transmembrane" evidence="6">
    <location>
        <begin position="25"/>
        <end position="352"/>
    </location>
</feature>
<dbReference type="Pfam" id="PF12698">
    <property type="entry name" value="ABC2_membrane_3"/>
    <property type="match status" value="1"/>
</dbReference>
<dbReference type="GO" id="GO:0140359">
    <property type="term" value="F:ABC-type transporter activity"/>
    <property type="evidence" value="ECO:0007669"/>
    <property type="project" value="InterPro"/>
</dbReference>
<dbReference type="AlphaFoldDB" id="A0A6G8KXZ8"/>
<dbReference type="KEGG" id="blut:EW640_10670"/>
<dbReference type="PANTHER" id="PTHR43077:SF10">
    <property type="entry name" value="TRANSPORT PERMEASE PROTEIN"/>
    <property type="match status" value="1"/>
</dbReference>
<comment type="subcellular location">
    <subcellularLocation>
        <location evidence="1">Membrane</location>
        <topology evidence="1">Multi-pass membrane protein</topology>
    </subcellularLocation>
</comment>
<feature type="transmembrane region" description="Helical" evidence="5">
    <location>
        <begin position="337"/>
        <end position="356"/>
    </location>
</feature>
<evidence type="ECO:0000259" key="6">
    <source>
        <dbReference type="Pfam" id="PF12698"/>
    </source>
</evidence>
<dbReference type="PANTHER" id="PTHR43077">
    <property type="entry name" value="TRANSPORT PERMEASE YVFS-RELATED"/>
    <property type="match status" value="1"/>
</dbReference>
<evidence type="ECO:0000256" key="4">
    <source>
        <dbReference type="ARBA" id="ARBA00023136"/>
    </source>
</evidence>
<keyword evidence="2 5" id="KW-0812">Transmembrane</keyword>
<proteinExistence type="predicted"/>
<sequence length="367" mass="38874">MIRLNALLALVLRDLRIASRRIDLLIQTMAVPVVVLGLASIIFGASDAWPIAVIDEANTPESQAVIHAIDDSRGATGPYFETITTDANTANRLLHEGRLHLVVTIPSDFDANHTIQTQTYNINTDAMKNVRLRLDVAANLHDQPHGLNTVTAELTKAKPHDVTRTAFMGGSAVILALLLGAGLISANLYAVDAEHRTRKELALTPLGISQAGLGASIAGTILAIPAALPTLALALSFGTRATFENLLQASLIVVPAMLAAAGLGVLTATALKTHRAIQPTLILLALGSYFASGGFIPVPSLPPLARNIAAWWPPSYVFEWTNPILHGFQGNPTGTTIPIIVAAATAILAWAMIATYRDHLKAHVQGQ</sequence>
<dbReference type="EMBL" id="CP035810">
    <property type="protein sequence ID" value="QIN29688.1"/>
    <property type="molecule type" value="Genomic_DNA"/>
</dbReference>
<reference evidence="7 8" key="1">
    <citation type="submission" date="2019-02" db="EMBL/GenBank/DDBJ databases">
        <title>Complete Genome Sequence and Methylome Analysis of Brevibacterium luteolum NEB1784.</title>
        <authorList>
            <person name="Fomenkov A."/>
            <person name="Roberts R.J."/>
        </authorList>
    </citation>
    <scope>NUCLEOTIDE SEQUENCE [LARGE SCALE GENOMIC DNA]</scope>
    <source>
        <strain evidence="7 8">NEB1784</strain>
    </source>
</reference>
<dbReference type="InterPro" id="IPR051328">
    <property type="entry name" value="T7SS_ABC-Transporter"/>
</dbReference>
<gene>
    <name evidence="7" type="ORF">EW640_10670</name>
</gene>
<dbReference type="Proteomes" id="UP000501518">
    <property type="component" value="Chromosome"/>
</dbReference>
<name>A0A6G8KXZ8_9MICO</name>
<evidence type="ECO:0000256" key="5">
    <source>
        <dbReference type="SAM" id="Phobius"/>
    </source>
</evidence>
<evidence type="ECO:0000256" key="1">
    <source>
        <dbReference type="ARBA" id="ARBA00004141"/>
    </source>
</evidence>
<evidence type="ECO:0000313" key="7">
    <source>
        <dbReference type="EMBL" id="QIN29688.1"/>
    </source>
</evidence>
<evidence type="ECO:0000256" key="3">
    <source>
        <dbReference type="ARBA" id="ARBA00022989"/>
    </source>
</evidence>
<feature type="transmembrane region" description="Helical" evidence="5">
    <location>
        <begin position="280"/>
        <end position="298"/>
    </location>
</feature>
<keyword evidence="3 5" id="KW-1133">Transmembrane helix</keyword>